<dbReference type="Pfam" id="PF21319">
    <property type="entry name" value="zf-FCS_1"/>
    <property type="match status" value="1"/>
</dbReference>
<dbReference type="FunFam" id="3.30.60.160:FF:000002">
    <property type="entry name" value="Polyhomeotic-like protein 2 isoform 1"/>
    <property type="match status" value="1"/>
</dbReference>
<proteinExistence type="predicted"/>
<reference evidence="12 13" key="1">
    <citation type="submission" date="2019-05" db="EMBL/GenBank/DDBJ databases">
        <title>A Chromosome-scale Meerkat (S. suricatta) Genome Assembly.</title>
        <authorList>
            <person name="Dudchenko O."/>
            <person name="Lieberman Aiden E."/>
            <person name="Tung J."/>
            <person name="Barreiro L.B."/>
            <person name="Clutton-Brock T.H."/>
        </authorList>
    </citation>
    <scope>NUCLEOTIDE SEQUENCE [LARGE SCALE GENOMIC DNA]</scope>
</reference>
<evidence type="ECO:0000256" key="2">
    <source>
        <dbReference type="ARBA" id="ARBA00022473"/>
    </source>
</evidence>
<dbReference type="FunFam" id="1.10.150.50:FF:000011">
    <property type="entry name" value="Polyhomeotic-like protein 2 isoform 1"/>
    <property type="match status" value="1"/>
</dbReference>
<dbReference type="CDD" id="cd09577">
    <property type="entry name" value="SAM_Ph1_2_3"/>
    <property type="match status" value="1"/>
</dbReference>
<dbReference type="GO" id="GO:0003682">
    <property type="term" value="F:chromatin binding"/>
    <property type="evidence" value="ECO:0007669"/>
    <property type="project" value="TreeGrafter"/>
</dbReference>
<keyword evidence="5" id="KW-0862">Zinc</keyword>
<evidence type="ECO:0000256" key="3">
    <source>
        <dbReference type="ARBA" id="ARBA00022723"/>
    </source>
</evidence>
<feature type="compositionally biased region" description="Low complexity" evidence="9">
    <location>
        <begin position="359"/>
        <end position="370"/>
    </location>
</feature>
<evidence type="ECO:0000256" key="4">
    <source>
        <dbReference type="ARBA" id="ARBA00022771"/>
    </source>
</evidence>
<keyword evidence="13" id="KW-1185">Reference proteome</keyword>
<evidence type="ECO:0000259" key="10">
    <source>
        <dbReference type="PROSITE" id="PS50105"/>
    </source>
</evidence>
<evidence type="ECO:0000256" key="1">
    <source>
        <dbReference type="ARBA" id="ARBA00004123"/>
    </source>
</evidence>
<keyword evidence="4 8" id="KW-0863">Zinc-finger</keyword>
<feature type="region of interest" description="Disordered" evidence="9">
    <location>
        <begin position="114"/>
        <end position="155"/>
    </location>
</feature>
<dbReference type="PANTHER" id="PTHR12247">
    <property type="entry name" value="POLYCOMB GROUP PROTEIN"/>
    <property type="match status" value="1"/>
</dbReference>
<dbReference type="Pfam" id="PF16616">
    <property type="entry name" value="PHC2_SAM_assoc"/>
    <property type="match status" value="1"/>
</dbReference>
<feature type="compositionally biased region" description="Polar residues" evidence="9">
    <location>
        <begin position="394"/>
        <end position="403"/>
    </location>
</feature>
<dbReference type="PROSITE" id="PS51024">
    <property type="entry name" value="ZF_FCS"/>
    <property type="match status" value="1"/>
</dbReference>
<sequence>MPRQGTGPLFSVLGDDLTLMGKGHCRTPGSGLSCPEEAAVLREFLTNFFLTLLGLQKCVLLIIHPPLPPATTGSLRSVAALGSRCHLACATTEMHLPALLPSERPDRAIPQAMDNELPVPHTSSSASVASSASSGCNSGSGGGSGRPAGPQISVYSGIPDRQTVQVIQQALHRQPSTAAQYLQQMYAAQQQHLMLQTAALQQQHLSSAQLQSLAAVQQASLVANRQGSTSSSSVSAQAPAQASSINLAASPAAAQLINRAQSVNSATASGIAQQAVLLGNTSSPALTASQAQMYLRAQMAQPGNLVQVARSLGGTVPLSPQLIFTPTATVATVQPELGTGSPARPPTPAQVQNLTLRTQQTPAAAASGPTPTQPVLPSLALKPTPGGSQPLPTPSQGRNSAQGSPAGAKPGITDGVVEPLKKGDGNNGVPGSMEGRAGLSRMVPAVATHPLVAPAYAQLQPHQLLSQPPSKHLQPQFVLQQQQQQHPAPQQPQSRLQAQPQPQLASVPPSLAPQPSPEAHAMPLGPVTPALPLQCPTANLHKPGSAQQCHPPTPEAGPHNGYPEGLAHTPQRRLQHASAVILQLQPASPAPQQCTADDWKEAVPGEKSVPETRAGPSPHPQAIITAMPGGLPAPKSPNIQQSPAHETGQGIVHALTDLSSPGMTSGNGNSASSITGTAPQNGENKPPQAIVKPQILTHVIEGFVIQEGAEPFPVGRSSLLVGNLKKKYAQGFLPEKLPQQDHTTTTDSEMEEPYLQESKEEGTPLKLKCELCGRVDFAYKFKRSKRFCSMACAKRYNVGCTKRVGLFHSDRSKLQKAGATTHNRRRASKASLPPLTKDTKKQPTGTVPLSVTAALQLTHSQEDSSRCSDNSSYEEPLSPISASSSTSRRRQGQRDLELPDMHMRDLVGMGHHFLPSEPTKWNVEDVYEFIRSLPGCQEIAEEFRAQEIDGQALLLLKEDHLMSAMNIKLGPALKIYARISMLKDS</sequence>
<evidence type="ECO:0000256" key="8">
    <source>
        <dbReference type="PROSITE-ProRule" id="PRU00367"/>
    </source>
</evidence>
<dbReference type="InterPro" id="IPR038603">
    <property type="entry name" value="Znf_FCS_sf"/>
</dbReference>
<dbReference type="Gene3D" id="3.30.60.160">
    <property type="match status" value="1"/>
</dbReference>
<dbReference type="InterPro" id="IPR013761">
    <property type="entry name" value="SAM/pointed_sf"/>
</dbReference>
<evidence type="ECO:0000256" key="7">
    <source>
        <dbReference type="ARBA" id="ARBA00023242"/>
    </source>
</evidence>
<evidence type="ECO:0000313" key="12">
    <source>
        <dbReference type="Ensembl" id="ENSSSUP00005010981.1"/>
    </source>
</evidence>
<protein>
    <submittedName>
        <fullName evidence="12">Polyhomeotic homolog 2</fullName>
    </submittedName>
</protein>
<accession>A0A673TPJ9</accession>
<comment type="subcellular location">
    <subcellularLocation>
        <location evidence="1">Nucleus</location>
    </subcellularLocation>
</comment>
<dbReference type="Proteomes" id="UP000472268">
    <property type="component" value="Chromosome 8"/>
</dbReference>
<evidence type="ECO:0000256" key="6">
    <source>
        <dbReference type="ARBA" id="ARBA00023125"/>
    </source>
</evidence>
<feature type="region of interest" description="Disordered" evidence="9">
    <location>
        <begin position="812"/>
        <end position="847"/>
    </location>
</feature>
<feature type="region of interest" description="Disordered" evidence="9">
    <location>
        <begin position="359"/>
        <end position="436"/>
    </location>
</feature>
<evidence type="ECO:0000313" key="13">
    <source>
        <dbReference type="Proteomes" id="UP000472268"/>
    </source>
</evidence>
<keyword evidence="7" id="KW-0539">Nucleus</keyword>
<feature type="compositionally biased region" description="Polar residues" evidence="9">
    <location>
        <begin position="657"/>
        <end position="683"/>
    </location>
</feature>
<feature type="region of interest" description="Disordered" evidence="9">
    <location>
        <begin position="588"/>
        <end position="688"/>
    </location>
</feature>
<feature type="compositionally biased region" description="Low complexity" evidence="9">
    <location>
        <begin position="466"/>
        <end position="509"/>
    </location>
</feature>
<dbReference type="GO" id="GO:0008270">
    <property type="term" value="F:zinc ion binding"/>
    <property type="evidence" value="ECO:0007669"/>
    <property type="project" value="UniProtKB-KW"/>
</dbReference>
<feature type="compositionally biased region" description="Low complexity" evidence="9">
    <location>
        <begin position="123"/>
        <end position="137"/>
    </location>
</feature>
<organism evidence="12 13">
    <name type="scientific">Suricata suricatta</name>
    <name type="common">Meerkat</name>
    <dbReference type="NCBI Taxonomy" id="37032"/>
    <lineage>
        <taxon>Eukaryota</taxon>
        <taxon>Metazoa</taxon>
        <taxon>Chordata</taxon>
        <taxon>Craniata</taxon>
        <taxon>Vertebrata</taxon>
        <taxon>Euteleostomi</taxon>
        <taxon>Mammalia</taxon>
        <taxon>Eutheria</taxon>
        <taxon>Laurasiatheria</taxon>
        <taxon>Carnivora</taxon>
        <taxon>Feliformia</taxon>
        <taxon>Herpestidae</taxon>
        <taxon>Suricata</taxon>
    </lineage>
</organism>
<dbReference type="PANTHER" id="PTHR12247:SF86">
    <property type="entry name" value="POLYHOMEOTIC-LIKE PROTEIN 2"/>
    <property type="match status" value="1"/>
</dbReference>
<feature type="region of interest" description="Disordered" evidence="9">
    <location>
        <begin position="466"/>
        <end position="574"/>
    </location>
</feature>
<dbReference type="InterPro" id="IPR050548">
    <property type="entry name" value="PcG_chromatin_remod_factors"/>
</dbReference>
<evidence type="ECO:0000256" key="5">
    <source>
        <dbReference type="ARBA" id="ARBA00022833"/>
    </source>
</evidence>
<evidence type="ECO:0000259" key="11">
    <source>
        <dbReference type="PROSITE" id="PS51024"/>
    </source>
</evidence>
<dbReference type="PROSITE" id="PS50105">
    <property type="entry name" value="SAM_DOMAIN"/>
    <property type="match status" value="1"/>
</dbReference>
<dbReference type="SUPFAM" id="SSF47769">
    <property type="entry name" value="SAM/Pointed domain"/>
    <property type="match status" value="1"/>
</dbReference>
<keyword evidence="2" id="KW-0217">Developmental protein</keyword>
<dbReference type="Ensembl" id="ENSSSUT00005012566.1">
    <property type="protein sequence ID" value="ENSSSUP00005010981.1"/>
    <property type="gene ID" value="ENSSSUG00005007021.1"/>
</dbReference>
<reference evidence="12" key="2">
    <citation type="submission" date="2025-08" db="UniProtKB">
        <authorList>
            <consortium name="Ensembl"/>
        </authorList>
    </citation>
    <scope>IDENTIFICATION</scope>
</reference>
<dbReference type="GO" id="GO:0042393">
    <property type="term" value="F:histone binding"/>
    <property type="evidence" value="ECO:0007669"/>
    <property type="project" value="TreeGrafter"/>
</dbReference>
<feature type="domain" description="SAM" evidence="10">
    <location>
        <begin position="921"/>
        <end position="985"/>
    </location>
</feature>
<feature type="domain" description="FCS-type" evidence="11">
    <location>
        <begin position="760"/>
        <end position="794"/>
    </location>
</feature>
<dbReference type="GO" id="GO:0045892">
    <property type="term" value="P:negative regulation of DNA-templated transcription"/>
    <property type="evidence" value="ECO:0007669"/>
    <property type="project" value="TreeGrafter"/>
</dbReference>
<dbReference type="Gene3D" id="1.10.150.50">
    <property type="entry name" value="Transcription Factor, Ets-1"/>
    <property type="match status" value="1"/>
</dbReference>
<name>A0A673TPJ9_SURSU</name>
<dbReference type="AlphaFoldDB" id="A0A673TPJ9"/>
<dbReference type="OMA" id="EGCAGRD"/>
<dbReference type="Pfam" id="PF00536">
    <property type="entry name" value="SAM_1"/>
    <property type="match status" value="1"/>
</dbReference>
<keyword evidence="3" id="KW-0479">Metal-binding</keyword>
<feature type="compositionally biased region" description="Basic and acidic residues" evidence="9">
    <location>
        <begin position="597"/>
        <end position="610"/>
    </location>
</feature>
<dbReference type="InterPro" id="IPR001660">
    <property type="entry name" value="SAM"/>
</dbReference>
<evidence type="ECO:0000256" key="9">
    <source>
        <dbReference type="SAM" id="MobiDB-lite"/>
    </source>
</evidence>
<dbReference type="InterPro" id="IPR012313">
    <property type="entry name" value="Znf_FCS"/>
</dbReference>
<dbReference type="GO" id="GO:0035102">
    <property type="term" value="C:PRC1 complex"/>
    <property type="evidence" value="ECO:0007669"/>
    <property type="project" value="TreeGrafter"/>
</dbReference>
<keyword evidence="6" id="KW-0238">DNA-binding</keyword>
<reference evidence="12" key="3">
    <citation type="submission" date="2025-09" db="UniProtKB">
        <authorList>
            <consortium name="Ensembl"/>
        </authorList>
    </citation>
    <scope>IDENTIFICATION</scope>
</reference>
<gene>
    <name evidence="12" type="primary">PHC2</name>
</gene>
<dbReference type="GO" id="GO:0003677">
    <property type="term" value="F:DNA binding"/>
    <property type="evidence" value="ECO:0007669"/>
    <property type="project" value="UniProtKB-KW"/>
</dbReference>
<dbReference type="SMART" id="SM00454">
    <property type="entry name" value="SAM"/>
    <property type="match status" value="1"/>
</dbReference>
<feature type="region of interest" description="Disordered" evidence="9">
    <location>
        <begin position="859"/>
        <end position="895"/>
    </location>
</feature>